<evidence type="ECO:0000256" key="1">
    <source>
        <dbReference type="SAM" id="MobiDB-lite"/>
    </source>
</evidence>
<proteinExistence type="predicted"/>
<evidence type="ECO:0000313" key="3">
    <source>
        <dbReference type="Proteomes" id="UP001472866"/>
    </source>
</evidence>
<organism evidence="2 3">
    <name type="scientific">Chloropicon roscoffensis</name>
    <dbReference type="NCBI Taxonomy" id="1461544"/>
    <lineage>
        <taxon>Eukaryota</taxon>
        <taxon>Viridiplantae</taxon>
        <taxon>Chlorophyta</taxon>
        <taxon>Chloropicophyceae</taxon>
        <taxon>Chloropicales</taxon>
        <taxon>Chloropicaceae</taxon>
        <taxon>Chloropicon</taxon>
    </lineage>
</organism>
<dbReference type="PANTHER" id="PTHR21580">
    <property type="entry name" value="SHIPPO-1-RELATED"/>
    <property type="match status" value="1"/>
</dbReference>
<dbReference type="PANTHER" id="PTHR21580:SF60">
    <property type="entry name" value="SPERM-TAIL PG-RICH REPEAT-CONTAINING PROTEIN 2"/>
    <property type="match status" value="1"/>
</dbReference>
<dbReference type="InterPro" id="IPR010736">
    <property type="entry name" value="SHIPPO-rpt"/>
</dbReference>
<dbReference type="AlphaFoldDB" id="A0AAX4PFI2"/>
<feature type="region of interest" description="Disordered" evidence="1">
    <location>
        <begin position="213"/>
        <end position="247"/>
    </location>
</feature>
<gene>
    <name evidence="2" type="ORF">HKI87_10g61680</name>
</gene>
<feature type="region of interest" description="Disordered" evidence="1">
    <location>
        <begin position="137"/>
        <end position="165"/>
    </location>
</feature>
<feature type="compositionally biased region" description="Polar residues" evidence="1">
    <location>
        <begin position="89"/>
        <end position="99"/>
    </location>
</feature>
<dbReference type="Proteomes" id="UP001472866">
    <property type="component" value="Chromosome 10"/>
</dbReference>
<dbReference type="EMBL" id="CP151510">
    <property type="protein sequence ID" value="WZN64611.1"/>
    <property type="molecule type" value="Genomic_DNA"/>
</dbReference>
<accession>A0AAX4PFI2</accession>
<evidence type="ECO:0008006" key="4">
    <source>
        <dbReference type="Google" id="ProtNLM"/>
    </source>
</evidence>
<evidence type="ECO:0000313" key="2">
    <source>
        <dbReference type="EMBL" id="WZN64611.1"/>
    </source>
</evidence>
<name>A0AAX4PFI2_9CHLO</name>
<keyword evidence="3" id="KW-1185">Reference proteome</keyword>
<protein>
    <recommendedName>
        <fullName evidence="4">Flagellar associated protein</fullName>
    </recommendedName>
</protein>
<dbReference type="InterPro" id="IPR051291">
    <property type="entry name" value="CIMAP"/>
</dbReference>
<dbReference type="Pfam" id="PF07004">
    <property type="entry name" value="SHIPPO-rpt"/>
    <property type="match status" value="3"/>
</dbReference>
<reference evidence="2 3" key="1">
    <citation type="submission" date="2024-03" db="EMBL/GenBank/DDBJ databases">
        <title>Complete genome sequence of the green alga Chloropicon roscoffensis RCC1871.</title>
        <authorList>
            <person name="Lemieux C."/>
            <person name="Pombert J.-F."/>
            <person name="Otis C."/>
            <person name="Turmel M."/>
        </authorList>
    </citation>
    <scope>NUCLEOTIDE SEQUENCE [LARGE SCALE GENOMIC DNA]</scope>
    <source>
        <strain evidence="2 3">RCC1871</strain>
    </source>
</reference>
<sequence length="292" mass="31707">MSCKGYCSGFLSKDSRFGSKLAQPSRYVPGPGEYNQRSGIHMKDDKYFNRSATTAAFSKSVENLVPHKKKDPATKRTPGPGAYDFLQGLSPQSSLATKSSISAFKSSTKRFETKSHDGASVGQYTLPDTFKIKERKYTTFKSSTGRSDRKQQGKQAPAKLDKDPQKAVLKVANEQNLATGPGPGPGTYQVGDDSVRLKFGKYSSIFGKTTTDRFGNPVKPKVDRSVSPGPGQYSHSDQMAGAKGANSAFISSTDRSASSGLYQLGVAPGPCKYDPGRVDKKTFHLNTKKRWM</sequence>
<feature type="region of interest" description="Disordered" evidence="1">
    <location>
        <begin position="62"/>
        <end position="99"/>
    </location>
</feature>